<feature type="region of interest" description="Disordered" evidence="1">
    <location>
        <begin position="395"/>
        <end position="426"/>
    </location>
</feature>
<reference evidence="4" key="2">
    <citation type="submission" date="2024-04" db="EMBL/GenBank/DDBJ databases">
        <authorList>
            <person name="Chen Y."/>
            <person name="Shah S."/>
            <person name="Dougan E. K."/>
            <person name="Thang M."/>
            <person name="Chan C."/>
        </authorList>
    </citation>
    <scope>NUCLEOTIDE SEQUENCE [LARGE SCALE GENOMIC DNA]</scope>
</reference>
<gene>
    <name evidence="3" type="ORF">C1SCF055_LOCUS42935</name>
</gene>
<dbReference type="InterPro" id="IPR000477">
    <property type="entry name" value="RT_dom"/>
</dbReference>
<sequence length="1464" mass="158501">MEGQRFGHSIAVARREGWPDAVAVLSKMRRCSVRADVLHGNAILSSFSDGDLAPWHQGTELLRWMGRDALCDTRSFNICRSLLGSWCQWSMASCQLDRQRLRGLEVSVVSRGCSAAVLGKAARWMETMQCLGGRPNVVIFGSAMASLPSTSWLKALALVRLLRIRGLRLSDQFLGAAEAILPWQRSLFCGALRTSKRSLKTFHGGLGNLEWPDALQQLNTCRVLDHVDFCYCYAMQMHVCSVSIITVMDGTMAAALDGDEPGWTHVCDLWCAGLARLGPLRLTELMAPSPRGSFLRALLFIPWAAGRIHTCALPLPFTPNRDIAPSPVWLPLMIGRHQRRRLTGFLNQQAPPPETTWDPLLPWRNRPWFRLRRRHPHLREVGRQRWCGQPLRGIRIGEAQNPGPPMPGTPLGGDRPPRERSPQAAGQGRVFCPVPICPCSDPNRARGWASWTTMRNHIDAHLAGSLQGDVPTAWLHSQNRTRCLVCGLSVSQTHGVHPTCRPAARAAAVDPAQPMDTDALQLPSLVAIQAAKTATLRHIPVAARHSWSQVLTRALAAVAHSNDDKAWRELLMLPKCVLCAPARGGRQHRKAAAAYTLDRLQQWQEGERLSLWDSRSQIRESRGSTPSKEQRQALATSLAREGFDRKACAALLSTGLCAPTADTAAALRALHPDQPAPTVAAINDLPLAPELAPDLVFRCLRAFPRETAPGACGLRILHLKEACVAGSSEAFLTQLTAVLNLLAQGRAPDFVAPVLAGASLVALPKPNGGVRPIAVGEILRRLTGKCLMSLVREDARSYFWPAQVGVAVPGGAEKVVHTVRAWHRRQQCSSHKVVLKLDFTNAFNTVNRAAVLTAVSEHFPALSRWATWCYQRPTRLQFAEWVVESSAGVQQGDPLGPLLFAVAIQPLARDLCNAGLDIAVHYLDDGILAGDVAAVSRALRLVEARAATIGLTLNLAKCELVAAGSTDIAALHCHFPDSLLRDAEGSNKVQRDFELSGAAVGDAAFVRAHTAERAAKAGDLLDSLGELEDPQVALRLLRACAGFARMLHSMRCNPVTAQTMALDMFDGMLRRSFGDFTGLHLTAAQWQQASLGLAHGGLGLRSTSQHAAAAFLASWASTLTSAAELDATFSLDEAKACPDVLAALAAFNAQLPASQAISLDTALGHNQTALSQMIDLAAWETQLAHSTITGRATLLSEASVGGRAFLNAVPSGRTQMEPAAFLSELRVRLQVPDAASDTWCPLCDAVLDHNSHHAGMCVAGGERTQRHHAVRDLVHTWCQRAGLRPEREKLGLLLPTGPEDMNNSQARRPADVYLPAFAGSPTAFDFAITAPQRQETLAQASVRTAAAAEAYARHKELHLHTAQACEQQGVKFVPLVAECTGTWDPSALKVLKHMAHAAAAKTGEEPAVCYNHNCCRNLAPRFGPFGPELRCGAASKLLERGTFIGTTVGTLPGPGHNRRRSNLA</sequence>
<dbReference type="PROSITE" id="PS50878">
    <property type="entry name" value="RT_POL"/>
    <property type="match status" value="1"/>
</dbReference>
<evidence type="ECO:0000313" key="3">
    <source>
        <dbReference type="EMBL" id="CAI4018362.1"/>
    </source>
</evidence>
<name>A0A9P1GP51_9DINO</name>
<keyword evidence="6" id="KW-1185">Reference proteome</keyword>
<comment type="caution">
    <text evidence="3">The sequence shown here is derived from an EMBL/GenBank/DDBJ whole genome shotgun (WGS) entry which is preliminary data.</text>
</comment>
<dbReference type="Proteomes" id="UP001152797">
    <property type="component" value="Unassembled WGS sequence"/>
</dbReference>
<dbReference type="EMBL" id="CAMXCT020006689">
    <property type="protein sequence ID" value="CAL1171737.1"/>
    <property type="molecule type" value="Genomic_DNA"/>
</dbReference>
<feature type="domain" description="Reverse transcriptase" evidence="2">
    <location>
        <begin position="744"/>
        <end position="1000"/>
    </location>
</feature>
<dbReference type="PANTHER" id="PTHR48462:SF1">
    <property type="entry name" value="PROTEIN, PUTATIVE-RELATED"/>
    <property type="match status" value="1"/>
</dbReference>
<evidence type="ECO:0000313" key="6">
    <source>
        <dbReference type="Proteomes" id="UP001152797"/>
    </source>
</evidence>
<evidence type="ECO:0000313" key="4">
    <source>
        <dbReference type="EMBL" id="CAL1171737.1"/>
    </source>
</evidence>
<reference evidence="3" key="1">
    <citation type="submission" date="2022-10" db="EMBL/GenBank/DDBJ databases">
        <authorList>
            <person name="Chen Y."/>
            <person name="Dougan E. K."/>
            <person name="Chan C."/>
            <person name="Rhodes N."/>
            <person name="Thang M."/>
        </authorList>
    </citation>
    <scope>NUCLEOTIDE SEQUENCE</scope>
</reference>
<evidence type="ECO:0000256" key="1">
    <source>
        <dbReference type="SAM" id="MobiDB-lite"/>
    </source>
</evidence>
<protein>
    <submittedName>
        <fullName evidence="5">132 kDa protein</fullName>
    </submittedName>
</protein>
<dbReference type="InterPro" id="IPR011990">
    <property type="entry name" value="TPR-like_helical_dom_sf"/>
</dbReference>
<dbReference type="Pfam" id="PF00078">
    <property type="entry name" value="RVT_1"/>
    <property type="match status" value="1"/>
</dbReference>
<dbReference type="Gene3D" id="1.25.40.10">
    <property type="entry name" value="Tetratricopeptide repeat domain"/>
    <property type="match status" value="1"/>
</dbReference>
<dbReference type="EMBL" id="CAMXCT010006689">
    <property type="protein sequence ID" value="CAI4018362.1"/>
    <property type="molecule type" value="Genomic_DNA"/>
</dbReference>
<accession>A0A9P1GP51</accession>
<dbReference type="EMBL" id="CAMXCT030006689">
    <property type="protein sequence ID" value="CAL4805674.1"/>
    <property type="molecule type" value="Genomic_DNA"/>
</dbReference>
<evidence type="ECO:0000259" key="2">
    <source>
        <dbReference type="PROSITE" id="PS50878"/>
    </source>
</evidence>
<proteinExistence type="predicted"/>
<evidence type="ECO:0000313" key="5">
    <source>
        <dbReference type="EMBL" id="CAL4805674.1"/>
    </source>
</evidence>
<dbReference type="PANTHER" id="PTHR48462">
    <property type="entry name" value="PROTEIN, PUTATIVE-RELATED"/>
    <property type="match status" value="1"/>
</dbReference>
<organism evidence="3">
    <name type="scientific">Cladocopium goreaui</name>
    <dbReference type="NCBI Taxonomy" id="2562237"/>
    <lineage>
        <taxon>Eukaryota</taxon>
        <taxon>Sar</taxon>
        <taxon>Alveolata</taxon>
        <taxon>Dinophyceae</taxon>
        <taxon>Suessiales</taxon>
        <taxon>Symbiodiniaceae</taxon>
        <taxon>Cladocopium</taxon>
    </lineage>
</organism>